<organism evidence="1 2">
    <name type="scientific">Clostridium felsineum</name>
    <dbReference type="NCBI Taxonomy" id="36839"/>
    <lineage>
        <taxon>Bacteria</taxon>
        <taxon>Bacillati</taxon>
        <taxon>Bacillota</taxon>
        <taxon>Clostridia</taxon>
        <taxon>Eubacteriales</taxon>
        <taxon>Clostridiaceae</taxon>
        <taxon>Clostridium</taxon>
    </lineage>
</organism>
<dbReference type="EMBL" id="CP096984">
    <property type="protein sequence ID" value="URZ13791.1"/>
    <property type="molecule type" value="Genomic_DNA"/>
</dbReference>
<dbReference type="Proteomes" id="UP000190951">
    <property type="component" value="Plasmid p330"/>
</dbReference>
<evidence type="ECO:0000313" key="2">
    <source>
        <dbReference type="Proteomes" id="UP000190951"/>
    </source>
</evidence>
<proteinExistence type="predicted"/>
<dbReference type="NCBIfam" id="TIGR01909">
    <property type="entry name" value="C_GCAxxG_C_C"/>
    <property type="match status" value="1"/>
</dbReference>
<dbReference type="Pfam" id="PF09719">
    <property type="entry name" value="C_GCAxxG_C_C"/>
    <property type="match status" value="1"/>
</dbReference>
<dbReference type="KEGG" id="crw:CROST_045690"/>
<dbReference type="RefSeq" id="WP_077834761.1">
    <property type="nucleotide sequence ID" value="NZ_CP096984.1"/>
</dbReference>
<dbReference type="AlphaFoldDB" id="A0A1S8LYX5"/>
<dbReference type="InterPro" id="IPR010181">
    <property type="entry name" value="CGCAxxGCC_motif"/>
</dbReference>
<keyword evidence="1" id="KW-0614">Plasmid</keyword>
<keyword evidence="2" id="KW-1185">Reference proteome</keyword>
<reference evidence="1 2" key="1">
    <citation type="submission" date="2022-04" db="EMBL/GenBank/DDBJ databases">
        <title>Genome sequence of C. roseum typestrain.</title>
        <authorList>
            <person name="Poehlein A."/>
            <person name="Schoch T."/>
            <person name="Duerre P."/>
            <person name="Daniel R."/>
        </authorList>
    </citation>
    <scope>NUCLEOTIDE SEQUENCE [LARGE SCALE GENOMIC DNA]</scope>
    <source>
        <strain evidence="1 2">DSM 7320</strain>
        <plasmid evidence="1 2">p330</plasmid>
    </source>
</reference>
<protein>
    <submittedName>
        <fullName evidence="1">Uncharacterized protein</fullName>
    </submittedName>
</protein>
<gene>
    <name evidence="1" type="ORF">CROST_045690</name>
</gene>
<geneLocation type="plasmid" evidence="1 2">
    <name>p330</name>
</geneLocation>
<dbReference type="STRING" id="84029.CROST_11770"/>
<name>A0A1S8LYX5_9CLOT</name>
<sequence>MKKVVQFKRQGYNCAESIIKTIDEEKGMNIPVCMATPFGSGMSVGGTCGAITGALMVIGAAKGRKSGEEEIRTRKLSREIINQIKEKYGTTQCIELKKKGVTCDEIIEFSYDILDKNI</sequence>
<accession>A0A1S8LYX5</accession>
<evidence type="ECO:0000313" key="1">
    <source>
        <dbReference type="EMBL" id="URZ13791.1"/>
    </source>
</evidence>